<reference evidence="10" key="1">
    <citation type="journal article" date="2023" name="PLoS Negl. Trop. Dis.">
        <title>A genome sequence for Biomphalaria pfeifferi, the major vector snail for the human-infecting parasite Schistosoma mansoni.</title>
        <authorList>
            <person name="Bu L."/>
            <person name="Lu L."/>
            <person name="Laidemitt M.R."/>
            <person name="Zhang S.M."/>
            <person name="Mutuku M."/>
            <person name="Mkoji G."/>
            <person name="Steinauer M."/>
            <person name="Loker E.S."/>
        </authorList>
    </citation>
    <scope>NUCLEOTIDE SEQUENCE</scope>
    <source>
        <strain evidence="10">KasaAsao</strain>
    </source>
</reference>
<dbReference type="InterPro" id="IPR017452">
    <property type="entry name" value="GPCR_Rhodpsn_7TM"/>
</dbReference>
<evidence type="ECO:0000259" key="9">
    <source>
        <dbReference type="PROSITE" id="PS50262"/>
    </source>
</evidence>
<keyword evidence="11" id="KW-1185">Reference proteome</keyword>
<dbReference type="Proteomes" id="UP001233172">
    <property type="component" value="Unassembled WGS sequence"/>
</dbReference>
<dbReference type="PANTHER" id="PTHR45695:SF15">
    <property type="entry name" value="OPSIN RH2"/>
    <property type="match status" value="1"/>
</dbReference>
<comment type="caution">
    <text evidence="10">The sequence shown here is derived from an EMBL/GenBank/DDBJ whole genome shotgun (WGS) entry which is preliminary data.</text>
</comment>
<keyword evidence="5 8" id="KW-0472">Membrane</keyword>
<evidence type="ECO:0000256" key="4">
    <source>
        <dbReference type="ARBA" id="ARBA00023040"/>
    </source>
</evidence>
<organism evidence="10 11">
    <name type="scientific">Biomphalaria pfeifferi</name>
    <name type="common">Bloodfluke planorb</name>
    <name type="synonym">Freshwater snail</name>
    <dbReference type="NCBI Taxonomy" id="112525"/>
    <lineage>
        <taxon>Eukaryota</taxon>
        <taxon>Metazoa</taxon>
        <taxon>Spiralia</taxon>
        <taxon>Lophotrochozoa</taxon>
        <taxon>Mollusca</taxon>
        <taxon>Gastropoda</taxon>
        <taxon>Heterobranchia</taxon>
        <taxon>Euthyneura</taxon>
        <taxon>Panpulmonata</taxon>
        <taxon>Hygrophila</taxon>
        <taxon>Lymnaeoidea</taxon>
        <taxon>Planorbidae</taxon>
        <taxon>Biomphalaria</taxon>
    </lineage>
</organism>
<keyword evidence="4" id="KW-0297">G-protein coupled receptor</keyword>
<keyword evidence="2 8" id="KW-0812">Transmembrane</keyword>
<dbReference type="GO" id="GO:0005886">
    <property type="term" value="C:plasma membrane"/>
    <property type="evidence" value="ECO:0007669"/>
    <property type="project" value="TreeGrafter"/>
</dbReference>
<dbReference type="EMBL" id="JASAOG010000004">
    <property type="protein sequence ID" value="KAK0068693.1"/>
    <property type="molecule type" value="Genomic_DNA"/>
</dbReference>
<evidence type="ECO:0000256" key="1">
    <source>
        <dbReference type="ARBA" id="ARBA00004141"/>
    </source>
</evidence>
<name>A0AAD8CA85_BIOPF</name>
<evidence type="ECO:0000256" key="3">
    <source>
        <dbReference type="ARBA" id="ARBA00022989"/>
    </source>
</evidence>
<dbReference type="InterPro" id="IPR000276">
    <property type="entry name" value="GPCR_Rhodpsn"/>
</dbReference>
<dbReference type="Pfam" id="PF00001">
    <property type="entry name" value="7tm_1"/>
    <property type="match status" value="1"/>
</dbReference>
<reference evidence="10" key="2">
    <citation type="submission" date="2023-04" db="EMBL/GenBank/DDBJ databases">
        <authorList>
            <person name="Bu L."/>
            <person name="Lu L."/>
            <person name="Laidemitt M.R."/>
            <person name="Zhang S.M."/>
            <person name="Mutuku M."/>
            <person name="Mkoji G."/>
            <person name="Steinauer M."/>
            <person name="Loker E.S."/>
        </authorList>
    </citation>
    <scope>NUCLEOTIDE SEQUENCE</scope>
    <source>
        <strain evidence="10">KasaAsao</strain>
        <tissue evidence="10">Whole Snail</tissue>
    </source>
</reference>
<keyword evidence="6" id="KW-0675">Receptor</keyword>
<keyword evidence="7" id="KW-0807">Transducer</keyword>
<feature type="transmembrane region" description="Helical" evidence="8">
    <location>
        <begin position="85"/>
        <end position="106"/>
    </location>
</feature>
<protein>
    <recommendedName>
        <fullName evidence="9">G-protein coupled receptors family 1 profile domain-containing protein</fullName>
    </recommendedName>
</protein>
<sequence>MTTQEAMMTTAATQPLWNTTKATYGIGNTTEDYEYSDEMGGSISLEDGLPTLLTFSLTLVVGLIGNSLVIFSIAYYRRMRTTTNVFLFSLATADLLLVMVCVPIKVRRQPQSSHLS</sequence>
<evidence type="ECO:0000256" key="7">
    <source>
        <dbReference type="ARBA" id="ARBA00023224"/>
    </source>
</evidence>
<evidence type="ECO:0000256" key="6">
    <source>
        <dbReference type="ARBA" id="ARBA00023170"/>
    </source>
</evidence>
<feature type="transmembrane region" description="Helical" evidence="8">
    <location>
        <begin position="52"/>
        <end position="73"/>
    </location>
</feature>
<comment type="subcellular location">
    <subcellularLocation>
        <location evidence="1">Membrane</location>
        <topology evidence="1">Multi-pass membrane protein</topology>
    </subcellularLocation>
</comment>
<dbReference type="Gene3D" id="1.20.1070.10">
    <property type="entry name" value="Rhodopsin 7-helix transmembrane proteins"/>
    <property type="match status" value="1"/>
</dbReference>
<evidence type="ECO:0000313" key="11">
    <source>
        <dbReference type="Proteomes" id="UP001233172"/>
    </source>
</evidence>
<dbReference type="GO" id="GO:0004930">
    <property type="term" value="F:G protein-coupled receptor activity"/>
    <property type="evidence" value="ECO:0007669"/>
    <property type="project" value="UniProtKB-KW"/>
</dbReference>
<dbReference type="SUPFAM" id="SSF81321">
    <property type="entry name" value="Family A G protein-coupled receptor-like"/>
    <property type="match status" value="1"/>
</dbReference>
<dbReference type="PRINTS" id="PR00237">
    <property type="entry name" value="GPCRRHODOPSN"/>
</dbReference>
<dbReference type="AlphaFoldDB" id="A0AAD8CA85"/>
<evidence type="ECO:0000256" key="8">
    <source>
        <dbReference type="SAM" id="Phobius"/>
    </source>
</evidence>
<dbReference type="PANTHER" id="PTHR45695">
    <property type="entry name" value="LEUCOKININ RECEPTOR-RELATED"/>
    <property type="match status" value="1"/>
</dbReference>
<evidence type="ECO:0000256" key="2">
    <source>
        <dbReference type="ARBA" id="ARBA00022692"/>
    </source>
</evidence>
<accession>A0AAD8CA85</accession>
<keyword evidence="3 8" id="KW-1133">Transmembrane helix</keyword>
<proteinExistence type="predicted"/>
<feature type="domain" description="G-protein coupled receptors family 1 profile" evidence="9">
    <location>
        <begin position="65"/>
        <end position="116"/>
    </location>
</feature>
<dbReference type="PROSITE" id="PS50262">
    <property type="entry name" value="G_PROTEIN_RECEP_F1_2"/>
    <property type="match status" value="1"/>
</dbReference>
<evidence type="ECO:0000256" key="5">
    <source>
        <dbReference type="ARBA" id="ARBA00023136"/>
    </source>
</evidence>
<evidence type="ECO:0000313" key="10">
    <source>
        <dbReference type="EMBL" id="KAK0068693.1"/>
    </source>
</evidence>
<gene>
    <name evidence="10" type="ORF">Bpfe_001656</name>
</gene>